<dbReference type="Gene3D" id="3.40.50.10540">
    <property type="entry name" value="Crotonobetainyl-coa:carnitine coa-transferase, domain 1"/>
    <property type="match status" value="1"/>
</dbReference>
<dbReference type="EMBL" id="UINC01001150">
    <property type="protein sequence ID" value="SUZ72434.1"/>
    <property type="molecule type" value="Genomic_DNA"/>
</dbReference>
<dbReference type="GO" id="GO:0016740">
    <property type="term" value="F:transferase activity"/>
    <property type="evidence" value="ECO:0007669"/>
    <property type="project" value="UniProtKB-KW"/>
</dbReference>
<dbReference type="SUPFAM" id="SSF89796">
    <property type="entry name" value="CoA-transferase family III (CaiB/BaiF)"/>
    <property type="match status" value="1"/>
</dbReference>
<dbReference type="AlphaFoldDB" id="A0A381Q0N8"/>
<dbReference type="PANTHER" id="PTHR48228:SF6">
    <property type="entry name" value="L-CARNITINE COA-TRANSFERASE"/>
    <property type="match status" value="1"/>
</dbReference>
<evidence type="ECO:0000313" key="2">
    <source>
        <dbReference type="EMBL" id="SUZ72434.1"/>
    </source>
</evidence>
<name>A0A381Q0N8_9ZZZZ</name>
<organism evidence="2">
    <name type="scientific">marine metagenome</name>
    <dbReference type="NCBI Taxonomy" id="408172"/>
    <lineage>
        <taxon>unclassified sequences</taxon>
        <taxon>metagenomes</taxon>
        <taxon>ecological metagenomes</taxon>
    </lineage>
</organism>
<dbReference type="InterPro" id="IPR023606">
    <property type="entry name" value="CoA-Trfase_III_dom_1_sf"/>
</dbReference>
<reference evidence="2" key="1">
    <citation type="submission" date="2018-05" db="EMBL/GenBank/DDBJ databases">
        <authorList>
            <person name="Lanie J.A."/>
            <person name="Ng W.-L."/>
            <person name="Kazmierczak K.M."/>
            <person name="Andrzejewski T.M."/>
            <person name="Davidsen T.M."/>
            <person name="Wayne K.J."/>
            <person name="Tettelin H."/>
            <person name="Glass J.I."/>
            <person name="Rusch D."/>
            <person name="Podicherti R."/>
            <person name="Tsui H.-C.T."/>
            <person name="Winkler M.E."/>
        </authorList>
    </citation>
    <scope>NUCLEOTIDE SEQUENCE</scope>
</reference>
<dbReference type="InterPro" id="IPR003673">
    <property type="entry name" value="CoA-Trfase_fam_III"/>
</dbReference>
<dbReference type="InterPro" id="IPR050509">
    <property type="entry name" value="CoA-transferase_III"/>
</dbReference>
<dbReference type="PANTHER" id="PTHR48228">
    <property type="entry name" value="SUCCINYL-COA--D-CITRAMALATE COA-TRANSFERASE"/>
    <property type="match status" value="1"/>
</dbReference>
<proteinExistence type="predicted"/>
<keyword evidence="1" id="KW-0808">Transferase</keyword>
<protein>
    <recommendedName>
        <fullName evidence="3">CoA transferase</fullName>
    </recommendedName>
</protein>
<evidence type="ECO:0008006" key="3">
    <source>
        <dbReference type="Google" id="ProtNLM"/>
    </source>
</evidence>
<sequence length="313" mass="34114">MHERGELLAATIDSRLGTELVAAIDYWLELPERTVREPTRPSTPRRWGEGYLCVDIGPDDESTWETFAPIVESDSDPESVARRAQVWRLPVTPYRSKRIAMEPNDLGDCHRRVDLRGVRVVDLTSMWAGPFCTELLARAGARVIKIEPSCRPDGLRYGDGDNGSGNAPMFIELNNSKEIADIDLRHCSEGGEFHQLVRSADLVVTSLSPRANANLGVTRDHLHAVNPDLALLSITAFASESDESDWVAYGTGVHAASGMGWIDGRPATPAFSYPDPLAGLEACATALAQLVGDAPKQCRVSLDRSVAALRESP</sequence>
<dbReference type="Pfam" id="PF02515">
    <property type="entry name" value="CoA_transf_3"/>
    <property type="match status" value="1"/>
</dbReference>
<gene>
    <name evidence="2" type="ORF">METZ01_LOCUS25288</name>
</gene>
<accession>A0A381Q0N8</accession>
<evidence type="ECO:0000256" key="1">
    <source>
        <dbReference type="ARBA" id="ARBA00022679"/>
    </source>
</evidence>